<dbReference type="KEGG" id="bgf:BC1003_5389"/>
<dbReference type="STRING" id="640512.BC1003_5389"/>
<dbReference type="EMBL" id="CP002218">
    <property type="protein sequence ID" value="ADN61308.1"/>
    <property type="molecule type" value="Genomic_DNA"/>
</dbReference>
<proteinExistence type="predicted"/>
<evidence type="ECO:0000313" key="1">
    <source>
        <dbReference type="EMBL" id="ADN61308.1"/>
    </source>
</evidence>
<dbReference type="AlphaFoldDB" id="E1TEH9"/>
<protein>
    <submittedName>
        <fullName evidence="1">Uncharacterized protein</fullName>
    </submittedName>
</protein>
<name>E1TEH9_BURSG</name>
<gene>
    <name evidence="1" type="ordered locus">BC1003_5389</name>
</gene>
<accession>E1TEH9</accession>
<sequence>MPLEPIASQECPFGDAQRFHVAAATTHEEARGLARSLCTERLRVAVNHPRVGARGTHSVSRVLSRTLKTVPARAGAFRYE</sequence>
<organism evidence="1">
    <name type="scientific">Burkholderia sp. (strain CCGE1003)</name>
    <dbReference type="NCBI Taxonomy" id="640512"/>
    <lineage>
        <taxon>Bacteria</taxon>
        <taxon>Pseudomonadati</taxon>
        <taxon>Pseudomonadota</taxon>
        <taxon>Betaproteobacteria</taxon>
        <taxon>Burkholderiales</taxon>
        <taxon>Burkholderiaceae</taxon>
        <taxon>Burkholderia</taxon>
    </lineage>
</organism>
<dbReference type="HOGENOM" id="CLU_2583036_0_0_4"/>
<reference evidence="1" key="1">
    <citation type="submission" date="2010-09" db="EMBL/GenBank/DDBJ databases">
        <title>Complete sequence of chromosome2 of Burkholderia sp. CCGE1003.</title>
        <authorList>
            <consortium name="US DOE Joint Genome Institute"/>
            <person name="Lucas S."/>
            <person name="Copeland A."/>
            <person name="Lapidus A."/>
            <person name="Cheng J.-F."/>
            <person name="Bruce D."/>
            <person name="Goodwin L."/>
            <person name="Pitluck S."/>
            <person name="Daligault H."/>
            <person name="Davenport K."/>
            <person name="Detter J.C."/>
            <person name="Han C."/>
            <person name="Tapia R."/>
            <person name="Land M."/>
            <person name="Hauser L."/>
            <person name="Jeffries C."/>
            <person name="Kyrpides N."/>
            <person name="Ivanova N."/>
            <person name="Ovchinnikova G."/>
            <person name="Martinez-Romero E."/>
            <person name="Rogel M.A."/>
            <person name="Auchtung J."/>
            <person name="Tiedje J.M."/>
            <person name="Woyke T."/>
        </authorList>
    </citation>
    <scope>NUCLEOTIDE SEQUENCE</scope>
    <source>
        <strain evidence="1">CCGE1003</strain>
    </source>
</reference>